<keyword evidence="4" id="KW-1185">Reference proteome</keyword>
<comment type="caution">
    <text evidence="3">The sequence shown here is derived from an EMBL/GenBank/DDBJ whole genome shotgun (WGS) entry which is preliminary data.</text>
</comment>
<dbReference type="CDD" id="cd16936">
    <property type="entry name" value="HATPase_RsbW-like"/>
    <property type="match status" value="1"/>
</dbReference>
<sequence length="149" mass="16301">MQAPFRLHCPITYDLALIRDLIRVYARHTKLPGTRVDHLVLAVNEAVTNVLDHGAGGGTVTAYTSPTSIVVEICDSAGRLRPEHLATVERLPSPPADAGQLSLWLIHRLCDEVSLDHPDGHSRLRLRLDLPLSTYLRPWRGDGSSAAAS</sequence>
<reference evidence="3 4" key="1">
    <citation type="submission" date="2020-08" db="EMBL/GenBank/DDBJ databases">
        <title>Sequencing the genomes of 1000 actinobacteria strains.</title>
        <authorList>
            <person name="Klenk H.-P."/>
        </authorList>
    </citation>
    <scope>NUCLEOTIDE SEQUENCE [LARGE SCALE GENOMIC DNA]</scope>
    <source>
        <strain evidence="3 4">DSM 43768</strain>
    </source>
</reference>
<dbReference type="GO" id="GO:0004674">
    <property type="term" value="F:protein serine/threonine kinase activity"/>
    <property type="evidence" value="ECO:0007669"/>
    <property type="project" value="UniProtKB-KW"/>
</dbReference>
<evidence type="ECO:0000259" key="2">
    <source>
        <dbReference type="Pfam" id="PF13581"/>
    </source>
</evidence>
<keyword evidence="1" id="KW-0418">Kinase</keyword>
<feature type="domain" description="Histidine kinase/HSP90-like ATPase" evidence="2">
    <location>
        <begin position="15"/>
        <end position="127"/>
    </location>
</feature>
<proteinExistence type="predicted"/>
<dbReference type="Proteomes" id="UP000565579">
    <property type="component" value="Unassembled WGS sequence"/>
</dbReference>
<evidence type="ECO:0000313" key="3">
    <source>
        <dbReference type="EMBL" id="MBB6549695.1"/>
    </source>
</evidence>
<keyword evidence="1" id="KW-0808">Transferase</keyword>
<dbReference type="RefSeq" id="WP_185104081.1">
    <property type="nucleotide sequence ID" value="NZ_JACHMI010000001.1"/>
</dbReference>
<dbReference type="InterPro" id="IPR036890">
    <property type="entry name" value="HATPase_C_sf"/>
</dbReference>
<dbReference type="Pfam" id="PF13581">
    <property type="entry name" value="HATPase_c_2"/>
    <property type="match status" value="1"/>
</dbReference>
<dbReference type="PANTHER" id="PTHR35526">
    <property type="entry name" value="ANTI-SIGMA-F FACTOR RSBW-RELATED"/>
    <property type="match status" value="1"/>
</dbReference>
<organism evidence="3 4">
    <name type="scientific">Nonomuraea rubra</name>
    <dbReference type="NCBI Taxonomy" id="46180"/>
    <lineage>
        <taxon>Bacteria</taxon>
        <taxon>Bacillati</taxon>
        <taxon>Actinomycetota</taxon>
        <taxon>Actinomycetes</taxon>
        <taxon>Streptosporangiales</taxon>
        <taxon>Streptosporangiaceae</taxon>
        <taxon>Nonomuraea</taxon>
    </lineage>
</organism>
<protein>
    <submittedName>
        <fullName evidence="3">Anti-sigma regulatory factor (Ser/Thr protein kinase)</fullName>
    </submittedName>
</protein>
<accession>A0A7X0NU89</accession>
<evidence type="ECO:0000313" key="4">
    <source>
        <dbReference type="Proteomes" id="UP000565579"/>
    </source>
</evidence>
<dbReference type="EMBL" id="JACHMI010000001">
    <property type="protein sequence ID" value="MBB6549695.1"/>
    <property type="molecule type" value="Genomic_DNA"/>
</dbReference>
<gene>
    <name evidence="3" type="ORF">HD593_004490</name>
</gene>
<name>A0A7X0NU89_9ACTN</name>
<dbReference type="AlphaFoldDB" id="A0A7X0NU89"/>
<dbReference type="InterPro" id="IPR050267">
    <property type="entry name" value="Anti-sigma-factor_SerPK"/>
</dbReference>
<dbReference type="InterPro" id="IPR003594">
    <property type="entry name" value="HATPase_dom"/>
</dbReference>
<dbReference type="PANTHER" id="PTHR35526:SF3">
    <property type="entry name" value="ANTI-SIGMA-F FACTOR RSBW"/>
    <property type="match status" value="1"/>
</dbReference>
<evidence type="ECO:0000256" key="1">
    <source>
        <dbReference type="ARBA" id="ARBA00022527"/>
    </source>
</evidence>
<dbReference type="Gene3D" id="3.30.565.10">
    <property type="entry name" value="Histidine kinase-like ATPase, C-terminal domain"/>
    <property type="match status" value="1"/>
</dbReference>
<keyword evidence="1" id="KW-0723">Serine/threonine-protein kinase</keyword>